<keyword evidence="2" id="KW-1185">Reference proteome</keyword>
<gene>
    <name evidence="1" type="ORF">ACX27_24435</name>
</gene>
<proteinExistence type="predicted"/>
<dbReference type="KEGG" id="npz:ACX27_24435"/>
<dbReference type="OrthoDB" id="488163at2"/>
<sequence length="74" mass="8710">MDEQQINYLITGICTFHWNADFHKFCQVCNFDPNNTYSKEKWQQWQQFVSGIKAFDQNTLVKLVEAGHQLAPQS</sequence>
<reference evidence="2" key="1">
    <citation type="submission" date="2015-07" db="EMBL/GenBank/DDBJ databases">
        <title>Genome Of Nitrogen-Fixing Cyanobacterium Nostoc piscinale CENA21 From Solimoes/Amazon River Floodplain Sediments And Comparative Genomics To Uncover Biosynthetic Natural Products Potential.</title>
        <authorList>
            <person name="Leao T.F."/>
            <person name="Leao P.N."/>
            <person name="Guimaraes P.I."/>
            <person name="de Melo A.G.C."/>
            <person name="Ramos R.T.J."/>
            <person name="Silva A."/>
            <person name="Fiore M.F."/>
            <person name="Schneider M.P.C."/>
        </authorList>
    </citation>
    <scope>NUCLEOTIDE SEQUENCE [LARGE SCALE GENOMIC DNA]</scope>
    <source>
        <strain evidence="2">CENA21</strain>
    </source>
</reference>
<evidence type="ECO:0000313" key="2">
    <source>
        <dbReference type="Proteomes" id="UP000062645"/>
    </source>
</evidence>
<dbReference type="AlphaFoldDB" id="A0A0M4SPC9"/>
<dbReference type="EMBL" id="CP012036">
    <property type="protein sequence ID" value="ALF55260.1"/>
    <property type="molecule type" value="Genomic_DNA"/>
</dbReference>
<dbReference type="RefSeq" id="WP_062296271.1">
    <property type="nucleotide sequence ID" value="NZ_CP012036.1"/>
</dbReference>
<organism evidence="1 2">
    <name type="scientific">Nostoc piscinale CENA21</name>
    <dbReference type="NCBI Taxonomy" id="224013"/>
    <lineage>
        <taxon>Bacteria</taxon>
        <taxon>Bacillati</taxon>
        <taxon>Cyanobacteriota</taxon>
        <taxon>Cyanophyceae</taxon>
        <taxon>Nostocales</taxon>
        <taxon>Nostocaceae</taxon>
        <taxon>Nostoc</taxon>
    </lineage>
</organism>
<evidence type="ECO:0000313" key="1">
    <source>
        <dbReference type="EMBL" id="ALF55260.1"/>
    </source>
</evidence>
<name>A0A0M4SPC9_9NOSO</name>
<accession>A0A0M4SPC9</accession>
<dbReference type="PATRIC" id="fig|224013.5.peg.5861"/>
<protein>
    <submittedName>
        <fullName evidence="1">Uncharacterized protein</fullName>
    </submittedName>
</protein>
<reference evidence="1 2" key="2">
    <citation type="journal article" date="2016" name="Genome Announc.">
        <title>Draft Genome Sequence of the N2-Fixing Cyanobacterium Nostoc piscinale CENA21, Isolated from the Brazilian Amazon Floodplain.</title>
        <authorList>
            <person name="Leao T."/>
            <person name="Guimaraes P.I."/>
            <person name="de Melo A.G."/>
            <person name="Ramos R.T."/>
            <person name="Leao P.N."/>
            <person name="Silva A."/>
            <person name="Fiore M.F."/>
            <person name="Schneider M.P."/>
        </authorList>
    </citation>
    <scope>NUCLEOTIDE SEQUENCE [LARGE SCALE GENOMIC DNA]</scope>
    <source>
        <strain evidence="1 2">CENA21</strain>
    </source>
</reference>
<dbReference type="Proteomes" id="UP000062645">
    <property type="component" value="Chromosome"/>
</dbReference>